<protein>
    <submittedName>
        <fullName evidence="4">N-acetyltransferase family protein</fullName>
    </submittedName>
</protein>
<evidence type="ECO:0000256" key="1">
    <source>
        <dbReference type="ARBA" id="ARBA00022679"/>
    </source>
</evidence>
<dbReference type="RefSeq" id="WP_322410910.1">
    <property type="nucleotide sequence ID" value="NZ_CP139779.1"/>
</dbReference>
<evidence type="ECO:0000313" key="4">
    <source>
        <dbReference type="EMBL" id="WQB70774.1"/>
    </source>
</evidence>
<dbReference type="PANTHER" id="PTHR43072:SF23">
    <property type="entry name" value="UPF0039 PROTEIN C11D3.02C"/>
    <property type="match status" value="1"/>
</dbReference>
<dbReference type="PROSITE" id="PS51186">
    <property type="entry name" value="GNAT"/>
    <property type="match status" value="1"/>
</dbReference>
<dbReference type="Pfam" id="PF00583">
    <property type="entry name" value="Acetyltransf_1"/>
    <property type="match status" value="1"/>
</dbReference>
<reference evidence="4 5" key="1">
    <citation type="submission" date="2023-06" db="EMBL/GenBank/DDBJ databases">
        <title>Rock-solubilizing bacteria, Microbacterium invictum, promotes re-establishment of vegetation in rocky wasteland by accelerating rock bio-weathering and reshaping soil bacterial community.</title>
        <authorList>
            <person name="Liu C."/>
        </authorList>
    </citation>
    <scope>NUCLEOTIDE SEQUENCE [LARGE SCALE GENOMIC DNA]</scope>
    <source>
        <strain evidence="4 5">X-18</strain>
    </source>
</reference>
<keyword evidence="5" id="KW-1185">Reference proteome</keyword>
<dbReference type="InterPro" id="IPR016181">
    <property type="entry name" value="Acyl_CoA_acyltransferase"/>
</dbReference>
<dbReference type="InterPro" id="IPR000182">
    <property type="entry name" value="GNAT_dom"/>
</dbReference>
<keyword evidence="1" id="KW-0808">Transferase</keyword>
<dbReference type="Proteomes" id="UP001324533">
    <property type="component" value="Chromosome"/>
</dbReference>
<accession>A0ABZ0VCB9</accession>
<evidence type="ECO:0000256" key="2">
    <source>
        <dbReference type="ARBA" id="ARBA00023315"/>
    </source>
</evidence>
<feature type="domain" description="N-acetyltransferase" evidence="3">
    <location>
        <begin position="2"/>
        <end position="165"/>
    </location>
</feature>
<gene>
    <name evidence="4" type="ORF">T9R20_02105</name>
</gene>
<evidence type="ECO:0000313" key="5">
    <source>
        <dbReference type="Proteomes" id="UP001324533"/>
    </source>
</evidence>
<dbReference type="PANTHER" id="PTHR43072">
    <property type="entry name" value="N-ACETYLTRANSFERASE"/>
    <property type="match status" value="1"/>
</dbReference>
<dbReference type="Gene3D" id="3.40.630.30">
    <property type="match status" value="1"/>
</dbReference>
<dbReference type="CDD" id="cd04301">
    <property type="entry name" value="NAT_SF"/>
    <property type="match status" value="1"/>
</dbReference>
<keyword evidence="2" id="KW-0012">Acyltransferase</keyword>
<proteinExistence type="predicted"/>
<dbReference type="EMBL" id="CP139779">
    <property type="protein sequence ID" value="WQB70774.1"/>
    <property type="molecule type" value="Genomic_DNA"/>
</dbReference>
<sequence length="168" mass="18420">MISVRAMTASDWPRVEAILAEGIAEGEATFESTTPSWEQFDSGKIAHPRLVAELDGEVAGWVAASRVSAREVYRGVIEHSVYVDSLFRGRRIGAVLLQAFLDAADAAGYWTVQSSIFPENTASLRLHERAGFRVVGTREHIAQSTNGPHAGQWRSTVLLERRSARNGL</sequence>
<organism evidence="4 5">
    <name type="scientific">Microbacterium invictum</name>
    <dbReference type="NCBI Taxonomy" id="515415"/>
    <lineage>
        <taxon>Bacteria</taxon>
        <taxon>Bacillati</taxon>
        <taxon>Actinomycetota</taxon>
        <taxon>Actinomycetes</taxon>
        <taxon>Micrococcales</taxon>
        <taxon>Microbacteriaceae</taxon>
        <taxon>Microbacterium</taxon>
    </lineage>
</organism>
<evidence type="ECO:0000259" key="3">
    <source>
        <dbReference type="PROSITE" id="PS51186"/>
    </source>
</evidence>
<dbReference type="SUPFAM" id="SSF55729">
    <property type="entry name" value="Acyl-CoA N-acyltransferases (Nat)"/>
    <property type="match status" value="1"/>
</dbReference>
<name>A0ABZ0VCB9_9MICO</name>